<sequence>MSASNSSKSHEDEQHQSCSSAVTVGLEEILQQDPQEILCNPPIIINSPTPDFVTTEDKTISRDPYLWKLNEATRDFIVRMLKARGIAKGRVDKLFVQQLAEEISGLPFRGHLEQFGNPHSGNFSVTVELLAQFDPFLVDHLKSVAHPGSGSVQARIKTINPLADYVSCAARSFNLVETSAAESVSEAVDFFSTLQELYNFFTISTHRWEILMERTKLSLKSLSKTLWSARHDACYALEKEWSGVLDALNFIAERTDEKPSTRSEAIGLQKNNINFFDNLSDKIREETVKVVTKYPNDLEEKALSNECIHLHYYLKQLLESNKNIRSASDISEYLYSHDLCDVYLNVDIALRIYLNIPATSCSGERSFSTLKRVKNYLRARIHQDRLNALALLSIGAQVQEINYEDIIDVFVQKRLCV</sequence>
<dbReference type="SUPFAM" id="SSF53098">
    <property type="entry name" value="Ribonuclease H-like"/>
    <property type="match status" value="1"/>
</dbReference>
<reference evidence="2" key="1">
    <citation type="submission" date="2019-08" db="EMBL/GenBank/DDBJ databases">
        <title>The genome of the North American firefly Photinus pyralis.</title>
        <authorList>
            <consortium name="Photinus pyralis genome working group"/>
            <person name="Fallon T.R."/>
            <person name="Sander Lower S.E."/>
            <person name="Weng J.-K."/>
        </authorList>
    </citation>
    <scope>NUCLEOTIDE SEQUENCE</scope>
    <source>
        <strain evidence="2">TRF0915ILg1</strain>
        <tissue evidence="2">Whole body</tissue>
    </source>
</reference>
<dbReference type="PANTHER" id="PTHR45749:SF23">
    <property type="entry name" value="ZINC FINGER MYM-TYPE PROTEIN 1-LIKE"/>
    <property type="match status" value="1"/>
</dbReference>
<dbReference type="PANTHER" id="PTHR45749">
    <property type="match status" value="1"/>
</dbReference>
<accession>A0A8K0FWH2</accession>
<dbReference type="Proteomes" id="UP000801492">
    <property type="component" value="Unassembled WGS sequence"/>
</dbReference>
<dbReference type="InterPro" id="IPR008906">
    <property type="entry name" value="HATC_C_dom"/>
</dbReference>
<gene>
    <name evidence="2" type="ORF">ILUMI_24731</name>
</gene>
<keyword evidence="3" id="KW-1185">Reference proteome</keyword>
<dbReference type="Pfam" id="PF05699">
    <property type="entry name" value="Dimer_Tnp_hAT"/>
    <property type="match status" value="1"/>
</dbReference>
<evidence type="ECO:0000313" key="2">
    <source>
        <dbReference type="EMBL" id="KAF2881445.1"/>
    </source>
</evidence>
<evidence type="ECO:0000259" key="1">
    <source>
        <dbReference type="Pfam" id="PF05699"/>
    </source>
</evidence>
<dbReference type="EMBL" id="VTPC01090739">
    <property type="protein sequence ID" value="KAF2881445.1"/>
    <property type="molecule type" value="Genomic_DNA"/>
</dbReference>
<proteinExistence type="predicted"/>
<protein>
    <recommendedName>
        <fullName evidence="1">HAT C-terminal dimerisation domain-containing protein</fullName>
    </recommendedName>
</protein>
<evidence type="ECO:0000313" key="3">
    <source>
        <dbReference type="Proteomes" id="UP000801492"/>
    </source>
</evidence>
<organism evidence="2 3">
    <name type="scientific">Ignelater luminosus</name>
    <name type="common">Cucubano</name>
    <name type="synonym">Pyrophorus luminosus</name>
    <dbReference type="NCBI Taxonomy" id="2038154"/>
    <lineage>
        <taxon>Eukaryota</taxon>
        <taxon>Metazoa</taxon>
        <taxon>Ecdysozoa</taxon>
        <taxon>Arthropoda</taxon>
        <taxon>Hexapoda</taxon>
        <taxon>Insecta</taxon>
        <taxon>Pterygota</taxon>
        <taxon>Neoptera</taxon>
        <taxon>Endopterygota</taxon>
        <taxon>Coleoptera</taxon>
        <taxon>Polyphaga</taxon>
        <taxon>Elateriformia</taxon>
        <taxon>Elateroidea</taxon>
        <taxon>Elateridae</taxon>
        <taxon>Agrypninae</taxon>
        <taxon>Pyrophorini</taxon>
        <taxon>Ignelater</taxon>
    </lineage>
</organism>
<comment type="caution">
    <text evidence="2">The sequence shown here is derived from an EMBL/GenBank/DDBJ whole genome shotgun (WGS) entry which is preliminary data.</text>
</comment>
<dbReference type="GO" id="GO:0046983">
    <property type="term" value="F:protein dimerization activity"/>
    <property type="evidence" value="ECO:0007669"/>
    <property type="project" value="InterPro"/>
</dbReference>
<dbReference type="InterPro" id="IPR012337">
    <property type="entry name" value="RNaseH-like_sf"/>
</dbReference>
<dbReference type="OrthoDB" id="6779073at2759"/>
<name>A0A8K0FWH2_IGNLU</name>
<dbReference type="AlphaFoldDB" id="A0A8K0FWH2"/>
<feature type="domain" description="HAT C-terminal dimerisation" evidence="1">
    <location>
        <begin position="316"/>
        <end position="394"/>
    </location>
</feature>